<evidence type="ECO:0000256" key="2">
    <source>
        <dbReference type="ARBA" id="ARBA00023242"/>
    </source>
</evidence>
<evidence type="ECO:0000313" key="5">
    <source>
        <dbReference type="Proteomes" id="UP000566819"/>
    </source>
</evidence>
<evidence type="ECO:0000256" key="1">
    <source>
        <dbReference type="ARBA" id="ARBA00004123"/>
    </source>
</evidence>
<sequence length="551" mass="62612">MFKVHARTPRTRTRTTSRRQTDASTGIPASLTPNRSLGPPPSTPSERVSRTAGFFGSTSFSSTLHQAADGLKETQDDIDDDPHIDMTKLHMGIKALRVLPTKATCYKLVEHYITNSSEVGFPRPVMQDILDGIWAKYAPNLEEPRESHHLEEISKDLNKNTQIPLNQAGGSDKWKSSFTASNTRWESLGMVFAALAFGIASLNERDTLLTGESNMRKDRKKYMSEMKEAVFGVAPKLRCSSKFTGRPPALSRRYHSCPLPYDVSDEALMAGGVALQQELARLDEHGWNTEGLIQNSTISRMMVHAAIIQDEIMELFIGNQDQWSIERVNALKIKTVELYSHVPVILAVTKDILVECESEYLTWRLFLGRLDYVRIHFLLERLSTERGGESNHKLLEVAKEIVDLIVSMWVHRDRSVNRHYDYDYIIMCYGMPSTGILCTELLKQIQHPDQVDPTSKLSCSEVVQNLSLMIGFLEWVRPSAGNYKLCRRMAKAIKKVLDQVFEPPPQVQSEQENADPNLMHLEDAWQTDPLGDWDWLNSIDWSRGPHMDWVQ</sequence>
<dbReference type="AlphaFoldDB" id="A0A8H4RVN7"/>
<name>A0A8H4RVN7_9HELO</name>
<dbReference type="EMBL" id="JAAMPI010000126">
    <property type="protein sequence ID" value="KAF4635317.1"/>
    <property type="molecule type" value="Genomic_DNA"/>
</dbReference>
<comment type="caution">
    <text evidence="4">The sequence shown here is derived from an EMBL/GenBank/DDBJ whole genome shotgun (WGS) entry which is preliminary data.</text>
</comment>
<reference evidence="4 5" key="1">
    <citation type="submission" date="2020-03" db="EMBL/GenBank/DDBJ databases">
        <title>Draft Genome Sequence of Cudoniella acicularis.</title>
        <authorList>
            <person name="Buettner E."/>
            <person name="Kellner H."/>
        </authorList>
    </citation>
    <scope>NUCLEOTIDE SEQUENCE [LARGE SCALE GENOMIC DNA]</scope>
    <source>
        <strain evidence="4 5">DSM 108380</strain>
    </source>
</reference>
<keyword evidence="5" id="KW-1185">Reference proteome</keyword>
<dbReference type="Proteomes" id="UP000566819">
    <property type="component" value="Unassembled WGS sequence"/>
</dbReference>
<protein>
    <submittedName>
        <fullName evidence="4">Uncharacterized protein</fullName>
    </submittedName>
</protein>
<dbReference type="PANTHER" id="PTHR31001">
    <property type="entry name" value="UNCHARACTERIZED TRANSCRIPTIONAL REGULATORY PROTEIN"/>
    <property type="match status" value="1"/>
</dbReference>
<gene>
    <name evidence="4" type="ORF">G7Y89_g2788</name>
</gene>
<organism evidence="4 5">
    <name type="scientific">Cudoniella acicularis</name>
    <dbReference type="NCBI Taxonomy" id="354080"/>
    <lineage>
        <taxon>Eukaryota</taxon>
        <taxon>Fungi</taxon>
        <taxon>Dikarya</taxon>
        <taxon>Ascomycota</taxon>
        <taxon>Pezizomycotina</taxon>
        <taxon>Leotiomycetes</taxon>
        <taxon>Helotiales</taxon>
        <taxon>Tricladiaceae</taxon>
        <taxon>Cudoniella</taxon>
    </lineage>
</organism>
<dbReference type="InterPro" id="IPR050613">
    <property type="entry name" value="Sec_Metabolite_Reg"/>
</dbReference>
<proteinExistence type="predicted"/>
<keyword evidence="2" id="KW-0539">Nucleus</keyword>
<accession>A0A8H4RVN7</accession>
<dbReference type="PANTHER" id="PTHR31001:SF61">
    <property type="entry name" value="ZN(II)2CYS6 TRANSCRIPTION FACTOR (EUROFUNG)"/>
    <property type="match status" value="1"/>
</dbReference>
<evidence type="ECO:0000313" key="4">
    <source>
        <dbReference type="EMBL" id="KAF4635317.1"/>
    </source>
</evidence>
<dbReference type="OrthoDB" id="4898680at2759"/>
<evidence type="ECO:0000256" key="3">
    <source>
        <dbReference type="SAM" id="MobiDB-lite"/>
    </source>
</evidence>
<dbReference type="GO" id="GO:0005634">
    <property type="term" value="C:nucleus"/>
    <property type="evidence" value="ECO:0007669"/>
    <property type="project" value="UniProtKB-SubCell"/>
</dbReference>
<dbReference type="CDD" id="cd12148">
    <property type="entry name" value="fungal_TF_MHR"/>
    <property type="match status" value="1"/>
</dbReference>
<feature type="compositionally biased region" description="Basic residues" evidence="3">
    <location>
        <begin position="1"/>
        <end position="17"/>
    </location>
</feature>
<feature type="region of interest" description="Disordered" evidence="3">
    <location>
        <begin position="1"/>
        <end position="50"/>
    </location>
</feature>
<comment type="subcellular location">
    <subcellularLocation>
        <location evidence="1">Nucleus</location>
    </subcellularLocation>
</comment>